<dbReference type="Proteomes" id="UP000186804">
    <property type="component" value="Unassembled WGS sequence"/>
</dbReference>
<proteinExistence type="predicted"/>
<evidence type="ECO:0000313" key="1">
    <source>
        <dbReference type="EMBL" id="OII77568.1"/>
    </source>
</evidence>
<evidence type="ECO:0000313" key="2">
    <source>
        <dbReference type="Proteomes" id="UP000186804"/>
    </source>
</evidence>
<dbReference type="EMBL" id="LRBS01000033">
    <property type="protein sequence ID" value="OII77568.1"/>
    <property type="molecule type" value="Genomic_DNA"/>
</dbReference>
<dbReference type="GeneID" id="92365760"/>
<dbReference type="RefSeq" id="XP_067069414.1">
    <property type="nucleotide sequence ID" value="XM_067211810.1"/>
</dbReference>
<gene>
    <name evidence="1" type="ORF">cand_015750</name>
</gene>
<dbReference type="OrthoDB" id="10311716at2759"/>
<keyword evidence="2" id="KW-1185">Reference proteome</keyword>
<dbReference type="AlphaFoldDB" id="A0A1J4MTQ9"/>
<sequence>MSLLLSISENKIKQYKEYIEIYNCLNSLQPNLCIVLSRQVKSSYKKLLYSPLTFTKRSLYSILLLLNTFKPCTDQDFNQQSNKNNVFVKVLKKLFDKIGKLQDLSSNLLQKHESLQSSKVIEDQMYLKQYIENVHELRIRLHTLCRRWIIQSILRLDYLYICLLNSIKVDSLAIVKQAANILKSYEIHQMLNIVKSLIHEEKSAGLMVQDNLLNDAVTSLRLQTVLRKIIAEHPLSTLNPKLMTEFATLICSGKLTPDIESIICLENSNSVAPSKQVNYTSKPWISEMIADSTMETHISSDSDEYYSDTEEEYRKSILLESNASKLQNNKLDSLTSNSAAYLQDKNDTLNNPKSYQKSSIKSDNMGIRRNQRSAILRSIRKTKGSSTFSDFKDGSLNKSSVRLDLTRKLLKTLASDNIK</sequence>
<protein>
    <submittedName>
        <fullName evidence="1">Uncharacterized protein</fullName>
    </submittedName>
</protein>
<accession>A0A1J4MTQ9</accession>
<reference evidence="1 2" key="1">
    <citation type="submission" date="2016-10" db="EMBL/GenBank/DDBJ databases">
        <title>Reductive evolution of mitochondrial metabolism and differential evolution of invasion-related proteins in Cryptosporidium.</title>
        <authorList>
            <person name="Liu S."/>
            <person name="Roellig D.M."/>
            <person name="Guo Y."/>
            <person name="Li N."/>
            <person name="Frace M.A."/>
            <person name="Tang K."/>
            <person name="Zhang L."/>
            <person name="Feng Y."/>
            <person name="Xiao L."/>
        </authorList>
    </citation>
    <scope>NUCLEOTIDE SEQUENCE [LARGE SCALE GENOMIC DNA]</scope>
    <source>
        <strain evidence="1">30847</strain>
    </source>
</reference>
<comment type="caution">
    <text evidence="1">The sequence shown here is derived from an EMBL/GenBank/DDBJ whole genome shotgun (WGS) entry which is preliminary data.</text>
</comment>
<dbReference type="VEuPathDB" id="CryptoDB:cand_015750"/>
<organism evidence="1 2">
    <name type="scientific">Cryptosporidium andersoni</name>
    <dbReference type="NCBI Taxonomy" id="117008"/>
    <lineage>
        <taxon>Eukaryota</taxon>
        <taxon>Sar</taxon>
        <taxon>Alveolata</taxon>
        <taxon>Apicomplexa</taxon>
        <taxon>Conoidasida</taxon>
        <taxon>Coccidia</taxon>
        <taxon>Eucoccidiorida</taxon>
        <taxon>Eimeriorina</taxon>
        <taxon>Cryptosporidiidae</taxon>
        <taxon>Cryptosporidium</taxon>
    </lineage>
</organism>
<name>A0A1J4MTQ9_9CRYT</name>